<keyword evidence="2" id="KW-1185">Reference proteome</keyword>
<proteinExistence type="predicted"/>
<dbReference type="EMBL" id="VDUW01000008">
    <property type="protein sequence ID" value="TXL63446.1"/>
    <property type="molecule type" value="Genomic_DNA"/>
</dbReference>
<dbReference type="InterPro" id="IPR020115">
    <property type="entry name" value="Fin"/>
</dbReference>
<reference evidence="1 2" key="1">
    <citation type="submission" date="2019-06" db="EMBL/GenBank/DDBJ databases">
        <title>Cerasibacillus sp. nov., isolated from maize field.</title>
        <authorList>
            <person name="Lin S.-Y."/>
            <person name="Tsai C.-F."/>
            <person name="Young C.-C."/>
        </authorList>
    </citation>
    <scope>NUCLEOTIDE SEQUENCE [LARGE SCALE GENOMIC DNA]</scope>
    <source>
        <strain evidence="1 2">CC-CFT480</strain>
    </source>
</reference>
<dbReference type="GO" id="GO:0010468">
    <property type="term" value="P:regulation of gene expression"/>
    <property type="evidence" value="ECO:0007669"/>
    <property type="project" value="InterPro"/>
</dbReference>
<sequence length="76" mass="8897">MAIIYNCRHCGYEIGKLQQQFIDTAQLGWDQLSIEDRQKMIQYEANGDISIQSICENCQEALGNHPEYHELDFFIQ</sequence>
<evidence type="ECO:0000313" key="1">
    <source>
        <dbReference type="EMBL" id="TXL63446.1"/>
    </source>
</evidence>
<comment type="caution">
    <text evidence="1">The sequence shown here is derived from an EMBL/GenBank/DDBJ whole genome shotgun (WGS) entry which is preliminary data.</text>
</comment>
<gene>
    <name evidence="1" type="ORF">FHP05_11600</name>
</gene>
<dbReference type="Proteomes" id="UP000321574">
    <property type="component" value="Unassembled WGS sequence"/>
</dbReference>
<dbReference type="AlphaFoldDB" id="A0A5C8NQM8"/>
<dbReference type="OrthoDB" id="2084556at2"/>
<accession>A0A5C8NQM8</accession>
<dbReference type="RefSeq" id="WP_147668423.1">
    <property type="nucleotide sequence ID" value="NZ_VDUW01000008.1"/>
</dbReference>
<dbReference type="Pfam" id="PF10955">
    <property type="entry name" value="Fin"/>
    <property type="match status" value="1"/>
</dbReference>
<organism evidence="1 2">
    <name type="scientific">Cerasibacillus terrae</name>
    <dbReference type="NCBI Taxonomy" id="2498845"/>
    <lineage>
        <taxon>Bacteria</taxon>
        <taxon>Bacillati</taxon>
        <taxon>Bacillota</taxon>
        <taxon>Bacilli</taxon>
        <taxon>Bacillales</taxon>
        <taxon>Bacillaceae</taxon>
        <taxon>Cerasibacillus</taxon>
    </lineage>
</organism>
<evidence type="ECO:0000313" key="2">
    <source>
        <dbReference type="Proteomes" id="UP000321574"/>
    </source>
</evidence>
<protein>
    <submittedName>
        <fullName evidence="1">Anti-sigma-F factor Fin family protein</fullName>
    </submittedName>
</protein>
<name>A0A5C8NQM8_9BACI</name>